<sequence length="163" mass="18636">MEFHKSPVTFNEGVYYKVDDYETRRESTLSVHGGDGLLGSSPASSFLMNPLMGKKDFRVRPKNIDDDHQEANDDNNKVVALNPDAQEWHPKNNSAPEEERCLFLTFSNGYPLSHAQIIKFFTGMYGLVMGSEEQVKFMVDQRPLWCKRFQPRIKNDVCDNANG</sequence>
<proteinExistence type="predicted"/>
<evidence type="ECO:0000313" key="2">
    <source>
        <dbReference type="EMBL" id="KAF3440078.1"/>
    </source>
</evidence>
<name>A0A8K0E3J5_9ROSA</name>
<evidence type="ECO:0000313" key="3">
    <source>
        <dbReference type="Proteomes" id="UP000796880"/>
    </source>
</evidence>
<keyword evidence="3" id="KW-1185">Reference proteome</keyword>
<gene>
    <name evidence="2" type="ORF">FNV43_RR18356</name>
</gene>
<accession>A0A8K0E3J5</accession>
<dbReference type="EMBL" id="VOIH02000008">
    <property type="protein sequence ID" value="KAF3440078.1"/>
    <property type="molecule type" value="Genomic_DNA"/>
</dbReference>
<reference evidence="2" key="1">
    <citation type="submission" date="2020-03" db="EMBL/GenBank/DDBJ databases">
        <title>A high-quality chromosome-level genome assembly of a woody plant with both climbing and erect habits, Rhamnella rubrinervis.</title>
        <authorList>
            <person name="Lu Z."/>
            <person name="Yang Y."/>
            <person name="Zhu X."/>
            <person name="Sun Y."/>
        </authorList>
    </citation>
    <scope>NUCLEOTIDE SEQUENCE</scope>
    <source>
        <strain evidence="2">BYM</strain>
        <tissue evidence="2">Leaf</tissue>
    </source>
</reference>
<comment type="caution">
    <text evidence="2">The sequence shown here is derived from an EMBL/GenBank/DDBJ whole genome shotgun (WGS) entry which is preliminary data.</text>
</comment>
<dbReference type="OrthoDB" id="1152579at2759"/>
<evidence type="ECO:0000256" key="1">
    <source>
        <dbReference type="SAM" id="MobiDB-lite"/>
    </source>
</evidence>
<organism evidence="2 3">
    <name type="scientific">Rhamnella rubrinervis</name>
    <dbReference type="NCBI Taxonomy" id="2594499"/>
    <lineage>
        <taxon>Eukaryota</taxon>
        <taxon>Viridiplantae</taxon>
        <taxon>Streptophyta</taxon>
        <taxon>Embryophyta</taxon>
        <taxon>Tracheophyta</taxon>
        <taxon>Spermatophyta</taxon>
        <taxon>Magnoliopsida</taxon>
        <taxon>eudicotyledons</taxon>
        <taxon>Gunneridae</taxon>
        <taxon>Pentapetalae</taxon>
        <taxon>rosids</taxon>
        <taxon>fabids</taxon>
        <taxon>Rosales</taxon>
        <taxon>Rhamnaceae</taxon>
        <taxon>rhamnoid group</taxon>
        <taxon>Rhamneae</taxon>
        <taxon>Rhamnella</taxon>
    </lineage>
</organism>
<feature type="compositionally biased region" description="Basic and acidic residues" evidence="1">
    <location>
        <begin position="64"/>
        <end position="76"/>
    </location>
</feature>
<feature type="region of interest" description="Disordered" evidence="1">
    <location>
        <begin position="64"/>
        <end position="94"/>
    </location>
</feature>
<dbReference type="Proteomes" id="UP000796880">
    <property type="component" value="Unassembled WGS sequence"/>
</dbReference>
<dbReference type="PANTHER" id="PTHR33527">
    <property type="entry name" value="OS07G0274300 PROTEIN"/>
    <property type="match status" value="1"/>
</dbReference>
<dbReference type="AlphaFoldDB" id="A0A8K0E3J5"/>
<dbReference type="PANTHER" id="PTHR33527:SF45">
    <property type="entry name" value="RRM DOMAIN-CONTAINING PROTEIN"/>
    <property type="match status" value="1"/>
</dbReference>
<protein>
    <submittedName>
        <fullName evidence="2">Uncharacterized protein</fullName>
    </submittedName>
</protein>